<evidence type="ECO:0000256" key="3">
    <source>
        <dbReference type="ARBA" id="ARBA00022450"/>
    </source>
</evidence>
<name>A0AAU7RPK0_9HYPH</name>
<dbReference type="Gene3D" id="3.30.300.30">
    <property type="match status" value="1"/>
</dbReference>
<dbReference type="AlphaFoldDB" id="A0AAU7RPK0"/>
<feature type="domain" description="Carrier" evidence="6">
    <location>
        <begin position="530"/>
        <end position="605"/>
    </location>
</feature>
<dbReference type="InterPro" id="IPR000873">
    <property type="entry name" value="AMP-dep_synth/lig_dom"/>
</dbReference>
<dbReference type="InterPro" id="IPR025110">
    <property type="entry name" value="AMP-bd_C"/>
</dbReference>
<dbReference type="InterPro" id="IPR045851">
    <property type="entry name" value="AMP-bd_C_sf"/>
</dbReference>
<evidence type="ECO:0000256" key="5">
    <source>
        <dbReference type="ARBA" id="ARBA00022723"/>
    </source>
</evidence>
<dbReference type="InterPro" id="IPR010071">
    <property type="entry name" value="AA_adenyl_dom"/>
</dbReference>
<dbReference type="Gene3D" id="2.30.38.10">
    <property type="entry name" value="Luciferase, Domain 3"/>
    <property type="match status" value="1"/>
</dbReference>
<dbReference type="SUPFAM" id="SSF47336">
    <property type="entry name" value="ACP-like"/>
    <property type="match status" value="1"/>
</dbReference>
<dbReference type="PROSITE" id="PS00455">
    <property type="entry name" value="AMP_BINDING"/>
    <property type="match status" value="1"/>
</dbReference>
<dbReference type="SUPFAM" id="SSF56801">
    <property type="entry name" value="Acetyl-CoA synthetase-like"/>
    <property type="match status" value="1"/>
</dbReference>
<dbReference type="GO" id="GO:0046872">
    <property type="term" value="F:metal ion binding"/>
    <property type="evidence" value="ECO:0007669"/>
    <property type="project" value="UniProtKB-KW"/>
</dbReference>
<gene>
    <name evidence="7" type="ORF">ABM479_15285</name>
</gene>
<dbReference type="InterPro" id="IPR029058">
    <property type="entry name" value="AB_hydrolase_fold"/>
</dbReference>
<keyword evidence="4" id="KW-0597">Phosphoprotein</keyword>
<comment type="cofactor">
    <cofactor evidence="1">
        <name>pantetheine 4'-phosphate</name>
        <dbReference type="ChEBI" id="CHEBI:47942"/>
    </cofactor>
</comment>
<sequence>MSDIEKFGSLRPLADLRDNIAQASCLYDLVRRTADTVPASPAIKFSGGHLTYADLVAQAEKLAQRLALIGIEHGDVVAVAIPRSFDMIVGLLGILARGAAFVAIDPQFPRERINLMLTISAAKAVVTIGDTKAAFLPAGLLVVDLGEGLDELNRSIDVGGDRVAAAYIAFTSGSTGQPKAVAASHGAVLNYLQYIVSEYGVNDRDTALNISALTFDAAIRDIFTPLAVGGTLVIPAQTATRDIEPYEDALRSGEISAILSITPSLLGLLCDQLSQEDWSRSVRLILVSGEIFEPRLLGEVRRVFGTDAVIVNQYGPTECTMTTTYFPIPRDFQGEIIPVGKPINNAFVHLLDTEMREVANGVVGEIFIGGPGVARGYLGRPDLTAERFVASPFHEGDLLFRTGDQARIRGDGQLIFLGRADQQIKIRGNRIEPGEVETALARHPSVHHAAVLARVYGNADSARLVAYVVPAGDFKVDTDDLRSFLQEILPDYMIPSAVVTVQALPLSVNGKLDRSALPDPENPRGIEQVLPRTGTERVIAEIWQDVLKVAPIGVHETFFELGGHSLMAMRLHSRIQRHFQVKLPLPTIFEFPTIEKLAAVVDAYVTKREQDIFARAQLIASEEQSGR</sequence>
<dbReference type="PANTHER" id="PTHR45527:SF1">
    <property type="entry name" value="FATTY ACID SYNTHASE"/>
    <property type="match status" value="1"/>
</dbReference>
<dbReference type="GO" id="GO:0043041">
    <property type="term" value="P:amino acid activation for nonribosomal peptide biosynthetic process"/>
    <property type="evidence" value="ECO:0007669"/>
    <property type="project" value="TreeGrafter"/>
</dbReference>
<dbReference type="InterPro" id="IPR020845">
    <property type="entry name" value="AMP-binding_CS"/>
</dbReference>
<dbReference type="GO" id="GO:0044550">
    <property type="term" value="P:secondary metabolite biosynthetic process"/>
    <property type="evidence" value="ECO:0007669"/>
    <property type="project" value="TreeGrafter"/>
</dbReference>
<dbReference type="Pfam" id="PF00501">
    <property type="entry name" value="AMP-binding"/>
    <property type="match status" value="1"/>
</dbReference>
<dbReference type="FunFam" id="1.10.1200.10:FF:000005">
    <property type="entry name" value="Nonribosomal peptide synthetase 1"/>
    <property type="match status" value="1"/>
</dbReference>
<dbReference type="FunFam" id="3.30.300.30:FF:000010">
    <property type="entry name" value="Enterobactin synthetase component F"/>
    <property type="match status" value="1"/>
</dbReference>
<dbReference type="Gene3D" id="3.40.50.1820">
    <property type="entry name" value="alpha/beta hydrolase"/>
    <property type="match status" value="1"/>
</dbReference>
<dbReference type="Pfam" id="PF00550">
    <property type="entry name" value="PP-binding"/>
    <property type="match status" value="1"/>
</dbReference>
<dbReference type="SMART" id="SM00823">
    <property type="entry name" value="PKS_PP"/>
    <property type="match status" value="1"/>
</dbReference>
<accession>A0AAU7RPK0</accession>
<keyword evidence="3" id="KW-0596">Phosphopantetheine</keyword>
<dbReference type="RefSeq" id="WP_349956568.1">
    <property type="nucleotide sequence ID" value="NZ_CP157960.1"/>
</dbReference>
<organism evidence="7">
    <name type="scientific">Rhizobium sp. ZPR3</name>
    <dbReference type="NCBI Taxonomy" id="3158967"/>
    <lineage>
        <taxon>Bacteria</taxon>
        <taxon>Pseudomonadati</taxon>
        <taxon>Pseudomonadota</taxon>
        <taxon>Alphaproteobacteria</taxon>
        <taxon>Hyphomicrobiales</taxon>
        <taxon>Rhizobiaceae</taxon>
        <taxon>Rhizobium/Agrobacterium group</taxon>
        <taxon>Rhizobium</taxon>
    </lineage>
</organism>
<reference evidence="7" key="1">
    <citation type="submission" date="2024-06" db="EMBL/GenBank/DDBJ databases">
        <authorList>
            <person name="Li T."/>
            <person name="Gao R."/>
        </authorList>
    </citation>
    <scope>NUCLEOTIDE SEQUENCE</scope>
    <source>
        <strain evidence="7">ZPR3</strain>
    </source>
</reference>
<dbReference type="Pfam" id="PF13193">
    <property type="entry name" value="AMP-binding_C"/>
    <property type="match status" value="1"/>
</dbReference>
<dbReference type="InterPro" id="IPR020806">
    <property type="entry name" value="PKS_PP-bd"/>
</dbReference>
<evidence type="ECO:0000256" key="1">
    <source>
        <dbReference type="ARBA" id="ARBA00001957"/>
    </source>
</evidence>
<evidence type="ECO:0000313" key="7">
    <source>
        <dbReference type="EMBL" id="XBT92145.1"/>
    </source>
</evidence>
<dbReference type="PANTHER" id="PTHR45527">
    <property type="entry name" value="NONRIBOSOMAL PEPTIDE SYNTHETASE"/>
    <property type="match status" value="1"/>
</dbReference>
<proteinExistence type="inferred from homology"/>
<dbReference type="InterPro" id="IPR036736">
    <property type="entry name" value="ACP-like_sf"/>
</dbReference>
<dbReference type="EMBL" id="CP157960">
    <property type="protein sequence ID" value="XBT92145.1"/>
    <property type="molecule type" value="Genomic_DNA"/>
</dbReference>
<evidence type="ECO:0000256" key="2">
    <source>
        <dbReference type="ARBA" id="ARBA00006432"/>
    </source>
</evidence>
<dbReference type="PROSITE" id="PS50075">
    <property type="entry name" value="CARRIER"/>
    <property type="match status" value="1"/>
</dbReference>
<dbReference type="NCBIfam" id="TIGR01733">
    <property type="entry name" value="AA-adenyl-dom"/>
    <property type="match status" value="1"/>
</dbReference>
<protein>
    <submittedName>
        <fullName evidence="7">Non-ribosomal peptide synthetase</fullName>
    </submittedName>
</protein>
<dbReference type="GO" id="GO:0005737">
    <property type="term" value="C:cytoplasm"/>
    <property type="evidence" value="ECO:0007669"/>
    <property type="project" value="TreeGrafter"/>
</dbReference>
<keyword evidence="5" id="KW-0479">Metal-binding</keyword>
<evidence type="ECO:0000256" key="4">
    <source>
        <dbReference type="ARBA" id="ARBA00022553"/>
    </source>
</evidence>
<dbReference type="InterPro" id="IPR009081">
    <property type="entry name" value="PP-bd_ACP"/>
</dbReference>
<dbReference type="CDD" id="cd05930">
    <property type="entry name" value="A_NRPS"/>
    <property type="match status" value="1"/>
</dbReference>
<comment type="similarity">
    <text evidence="2">Belongs to the ATP-dependent AMP-binding enzyme family.</text>
</comment>
<dbReference type="Gene3D" id="3.40.50.980">
    <property type="match status" value="2"/>
</dbReference>
<evidence type="ECO:0000259" key="6">
    <source>
        <dbReference type="PROSITE" id="PS50075"/>
    </source>
</evidence>
<dbReference type="GO" id="GO:0031177">
    <property type="term" value="F:phosphopantetheine binding"/>
    <property type="evidence" value="ECO:0007669"/>
    <property type="project" value="InterPro"/>
</dbReference>